<dbReference type="EMBL" id="CP097966">
    <property type="protein sequence ID" value="URQ63705.1"/>
    <property type="molecule type" value="Genomic_DNA"/>
</dbReference>
<dbReference type="GO" id="GO:0003735">
    <property type="term" value="F:structural constituent of ribosome"/>
    <property type="evidence" value="ECO:0007669"/>
    <property type="project" value="UniProtKB-UniRule"/>
</dbReference>
<dbReference type="AlphaFoldDB" id="A0A9Q8TZ99"/>
<evidence type="ECO:0000256" key="6">
    <source>
        <dbReference type="HAMAP-Rule" id="MF_01345"/>
    </source>
</evidence>
<organism evidence="8 9">
    <name type="scientific">SAR86 cluster bacterium</name>
    <dbReference type="NCBI Taxonomy" id="2030880"/>
    <lineage>
        <taxon>Bacteria</taxon>
        <taxon>Pseudomonadati</taxon>
        <taxon>Pseudomonadota</taxon>
        <taxon>Gammaproteobacteria</taxon>
        <taxon>SAR86 cluster</taxon>
    </lineage>
</organism>
<name>A0A9Q8TZ99_9GAMM</name>
<dbReference type="SUPFAM" id="SSF50249">
    <property type="entry name" value="Nucleic acid-binding proteins"/>
    <property type="match status" value="1"/>
</dbReference>
<dbReference type="InterPro" id="IPR012340">
    <property type="entry name" value="NA-bd_OB-fold"/>
</dbReference>
<keyword evidence="2 6" id="KW-0699">rRNA-binding</keyword>
<dbReference type="PRINTS" id="PR00973">
    <property type="entry name" value="RIBOSOMALS17"/>
</dbReference>
<evidence type="ECO:0000313" key="8">
    <source>
        <dbReference type="EMBL" id="URQ63705.1"/>
    </source>
</evidence>
<evidence type="ECO:0000256" key="5">
    <source>
        <dbReference type="ARBA" id="ARBA00023274"/>
    </source>
</evidence>
<dbReference type="GO" id="GO:0006412">
    <property type="term" value="P:translation"/>
    <property type="evidence" value="ECO:0007669"/>
    <property type="project" value="UniProtKB-UniRule"/>
</dbReference>
<evidence type="ECO:0000256" key="4">
    <source>
        <dbReference type="ARBA" id="ARBA00022980"/>
    </source>
</evidence>
<protein>
    <recommendedName>
        <fullName evidence="6">Small ribosomal subunit protein uS17</fullName>
    </recommendedName>
</protein>
<dbReference type="HAMAP" id="MF_01345_B">
    <property type="entry name" value="Ribosomal_uS17_B"/>
    <property type="match status" value="1"/>
</dbReference>
<proteinExistence type="inferred from homology"/>
<dbReference type="NCBIfam" id="TIGR03635">
    <property type="entry name" value="uS17_bact"/>
    <property type="match status" value="1"/>
</dbReference>
<evidence type="ECO:0000256" key="3">
    <source>
        <dbReference type="ARBA" id="ARBA00022884"/>
    </source>
</evidence>
<gene>
    <name evidence="6 8" type="primary">rpsQ</name>
    <name evidence="8" type="ORF">M9B40_00875</name>
</gene>
<evidence type="ECO:0000256" key="1">
    <source>
        <dbReference type="ARBA" id="ARBA00010254"/>
    </source>
</evidence>
<reference evidence="8" key="1">
    <citation type="submission" date="2022-05" db="EMBL/GenBank/DDBJ databases">
        <title>Single-amplified genomics reveal most streamlined microbe among free-living bacteria.</title>
        <authorList>
            <person name="Roda-Garcia J."/>
            <person name="Haro-Moreno J.M."/>
            <person name="Rodriguez-Valera F."/>
            <person name="Almagro-Moreno S."/>
            <person name="Lopez-Perez M."/>
        </authorList>
    </citation>
    <scope>NUCLEOTIDE SEQUENCE</scope>
    <source>
        <strain evidence="8">TMED112-D2-2</strain>
    </source>
</reference>
<dbReference type="CDD" id="cd00364">
    <property type="entry name" value="Ribosomal_uS17"/>
    <property type="match status" value="1"/>
</dbReference>
<dbReference type="GO" id="GO:0022627">
    <property type="term" value="C:cytosolic small ribosomal subunit"/>
    <property type="evidence" value="ECO:0007669"/>
    <property type="project" value="UniProtKB-UniRule"/>
</dbReference>
<keyword evidence="9" id="KW-1185">Reference proteome</keyword>
<accession>A0A9Q8TZ99</accession>
<dbReference type="Gene3D" id="2.40.50.140">
    <property type="entry name" value="Nucleic acid-binding proteins"/>
    <property type="match status" value="1"/>
</dbReference>
<dbReference type="PROSITE" id="PS00056">
    <property type="entry name" value="RIBOSOMAL_S17"/>
    <property type="match status" value="1"/>
</dbReference>
<dbReference type="Proteomes" id="UP001056381">
    <property type="component" value="Chromosome"/>
</dbReference>
<dbReference type="Pfam" id="PF00366">
    <property type="entry name" value="Ribosomal_S17"/>
    <property type="match status" value="1"/>
</dbReference>
<dbReference type="NCBIfam" id="NF004123">
    <property type="entry name" value="PRK05610.1"/>
    <property type="match status" value="1"/>
</dbReference>
<keyword evidence="3 6" id="KW-0694">RNA-binding</keyword>
<comment type="similarity">
    <text evidence="1 6 7">Belongs to the universal ribosomal protein uS17 family.</text>
</comment>
<evidence type="ECO:0000256" key="7">
    <source>
        <dbReference type="RuleBase" id="RU003872"/>
    </source>
</evidence>
<dbReference type="InterPro" id="IPR019984">
    <property type="entry name" value="Ribosomal_uS17_bact/chlr"/>
</dbReference>
<dbReference type="PANTHER" id="PTHR10744">
    <property type="entry name" value="40S RIBOSOMAL PROTEIN S11 FAMILY MEMBER"/>
    <property type="match status" value="1"/>
</dbReference>
<evidence type="ECO:0000313" key="9">
    <source>
        <dbReference type="Proteomes" id="UP001056381"/>
    </source>
</evidence>
<comment type="subunit">
    <text evidence="6">Part of the 30S ribosomal subunit.</text>
</comment>
<evidence type="ECO:0000256" key="2">
    <source>
        <dbReference type="ARBA" id="ARBA00022730"/>
    </source>
</evidence>
<comment type="function">
    <text evidence="6">One of the primary rRNA binding proteins, it binds specifically to the 5'-end of 16S ribosomal RNA.</text>
</comment>
<dbReference type="PANTHER" id="PTHR10744:SF1">
    <property type="entry name" value="SMALL RIBOSOMAL SUBUNIT PROTEIN US17M"/>
    <property type="match status" value="1"/>
</dbReference>
<dbReference type="InterPro" id="IPR019979">
    <property type="entry name" value="Ribosomal_uS17_CS"/>
</dbReference>
<keyword evidence="4 6" id="KW-0689">Ribosomal protein</keyword>
<keyword evidence="5 6" id="KW-0687">Ribonucleoprotein</keyword>
<sequence length="104" mass="12167">MKMPVRTLQGKVVSHKMSKTRTILVNRRQKHPKYGKYINLSTKYHAHDEKDVSKEGDEVLIQECRPISKTKSWKILEVLGGKKPVKKKAEKKVKEEIKVEEQKE</sequence>
<dbReference type="InterPro" id="IPR000266">
    <property type="entry name" value="Ribosomal_uS17"/>
</dbReference>
<dbReference type="GO" id="GO:0019843">
    <property type="term" value="F:rRNA binding"/>
    <property type="evidence" value="ECO:0007669"/>
    <property type="project" value="UniProtKB-UniRule"/>
</dbReference>